<feature type="transmembrane region" description="Helical" evidence="7">
    <location>
        <begin position="75"/>
        <end position="99"/>
    </location>
</feature>
<feature type="transmembrane region" description="Helical" evidence="7">
    <location>
        <begin position="274"/>
        <end position="294"/>
    </location>
</feature>
<dbReference type="PANTHER" id="PTHR43507">
    <property type="entry name" value="NADH-UBIQUINONE OXIDOREDUCTASE CHAIN 4"/>
    <property type="match status" value="1"/>
</dbReference>
<evidence type="ECO:0000256" key="5">
    <source>
        <dbReference type="ARBA" id="ARBA00023136"/>
    </source>
</evidence>
<dbReference type="EMBL" id="QNUF01000008">
    <property type="protein sequence ID" value="REC75937.1"/>
    <property type="molecule type" value="Genomic_DNA"/>
</dbReference>
<feature type="transmembrane region" description="Helical" evidence="7">
    <location>
        <begin position="301"/>
        <end position="325"/>
    </location>
</feature>
<dbReference type="InterPro" id="IPR010227">
    <property type="entry name" value="NADH_Q_OxRdtase_chainM/4"/>
</dbReference>
<evidence type="ECO:0000256" key="6">
    <source>
        <dbReference type="RuleBase" id="RU000320"/>
    </source>
</evidence>
<feature type="transmembrane region" description="Helical" evidence="7">
    <location>
        <begin position="380"/>
        <end position="401"/>
    </location>
</feature>
<comment type="caution">
    <text evidence="9">The sequence shown here is derived from an EMBL/GenBank/DDBJ whole genome shotgun (WGS) entry which is preliminary data.</text>
</comment>
<protein>
    <submittedName>
        <fullName evidence="9">NADH-quinone oxidoreductase subunit M</fullName>
    </submittedName>
</protein>
<feature type="transmembrane region" description="Helical" evidence="7">
    <location>
        <begin position="337"/>
        <end position="359"/>
    </location>
</feature>
<keyword evidence="10" id="KW-1185">Reference proteome</keyword>
<evidence type="ECO:0000313" key="9">
    <source>
        <dbReference type="EMBL" id="REC75937.1"/>
    </source>
</evidence>
<comment type="subcellular location">
    <subcellularLocation>
        <location evidence="1">Endomembrane system</location>
        <topology evidence="1">Multi-pass membrane protein</topology>
    </subcellularLocation>
    <subcellularLocation>
        <location evidence="6">Membrane</location>
        <topology evidence="6">Multi-pass membrane protein</topology>
    </subcellularLocation>
</comment>
<feature type="transmembrane region" description="Helical" evidence="7">
    <location>
        <begin position="208"/>
        <end position="229"/>
    </location>
</feature>
<evidence type="ECO:0000256" key="4">
    <source>
        <dbReference type="ARBA" id="ARBA00022989"/>
    </source>
</evidence>
<feature type="domain" description="NADH:quinone oxidoreductase/Mrp antiporter transmembrane" evidence="8">
    <location>
        <begin position="131"/>
        <end position="424"/>
    </location>
</feature>
<comment type="similarity">
    <text evidence="2">Belongs to the complex I subunit 4 family.</text>
</comment>
<evidence type="ECO:0000313" key="10">
    <source>
        <dbReference type="Proteomes" id="UP000256491"/>
    </source>
</evidence>
<feature type="transmembrane region" description="Helical" evidence="7">
    <location>
        <begin position="136"/>
        <end position="154"/>
    </location>
</feature>
<dbReference type="PRINTS" id="PR01437">
    <property type="entry name" value="NUOXDRDTASE4"/>
</dbReference>
<organism evidence="9 10">
    <name type="scientific">Chryseobacterium rhizosphaerae</name>
    <dbReference type="NCBI Taxonomy" id="395937"/>
    <lineage>
        <taxon>Bacteria</taxon>
        <taxon>Pseudomonadati</taxon>
        <taxon>Bacteroidota</taxon>
        <taxon>Flavobacteriia</taxon>
        <taxon>Flavobacteriales</taxon>
        <taxon>Weeksellaceae</taxon>
        <taxon>Chryseobacterium group</taxon>
        <taxon>Chryseobacterium</taxon>
    </lineage>
</organism>
<keyword evidence="3 6" id="KW-0812">Transmembrane</keyword>
<feature type="transmembrane region" description="Helical" evidence="7">
    <location>
        <begin position="241"/>
        <end position="262"/>
    </location>
</feature>
<evidence type="ECO:0000256" key="7">
    <source>
        <dbReference type="SAM" id="Phobius"/>
    </source>
</evidence>
<evidence type="ECO:0000256" key="2">
    <source>
        <dbReference type="ARBA" id="ARBA00009025"/>
    </source>
</evidence>
<dbReference type="RefSeq" id="WP_047494340.1">
    <property type="nucleotide sequence ID" value="NZ_BJYH01000010.1"/>
</dbReference>
<accession>A0ABX9ILJ9</accession>
<dbReference type="Proteomes" id="UP000256491">
    <property type="component" value="Unassembled WGS sequence"/>
</dbReference>
<evidence type="ECO:0000256" key="1">
    <source>
        <dbReference type="ARBA" id="ARBA00004127"/>
    </source>
</evidence>
<name>A0ABX9ILJ9_9FLAO</name>
<feature type="transmembrane region" description="Helical" evidence="7">
    <location>
        <begin position="111"/>
        <end position="130"/>
    </location>
</feature>
<evidence type="ECO:0000256" key="3">
    <source>
        <dbReference type="ARBA" id="ARBA00022692"/>
    </source>
</evidence>
<feature type="transmembrane region" description="Helical" evidence="7">
    <location>
        <begin position="166"/>
        <end position="188"/>
    </location>
</feature>
<proteinExistence type="inferred from homology"/>
<reference evidence="9 10" key="1">
    <citation type="journal article" date="2010" name="Syst. Appl. Microbiol.">
        <title>Four new species of Chryseobacterium from the rhizosphere of coastal sand dune plants, Chryseobacterium elymi sp. nov., Chryseobacterium hagamense sp. nov., Chryseobacterium lathyri sp. nov. and Chryseobacterium rhizosphaerae sp. nov.</title>
        <authorList>
            <person name="Cho S.H."/>
            <person name="Lee K.S."/>
            <person name="Shin D.S."/>
            <person name="Han J.H."/>
            <person name="Park K.S."/>
            <person name="Lee C.H."/>
            <person name="Park K.H."/>
            <person name="Kim S.B."/>
        </authorList>
    </citation>
    <scope>NUCLEOTIDE SEQUENCE [LARGE SCALE GENOMIC DNA]</scope>
    <source>
        <strain evidence="9 10">KCTC 22548</strain>
    </source>
</reference>
<dbReference type="InterPro" id="IPR001750">
    <property type="entry name" value="ND/Mrp_TM"/>
</dbReference>
<gene>
    <name evidence="9" type="ORF">DRF57_09230</name>
</gene>
<feature type="transmembrane region" description="Helical" evidence="7">
    <location>
        <begin position="457"/>
        <end position="476"/>
    </location>
</feature>
<keyword evidence="4 7" id="KW-1133">Transmembrane helix</keyword>
<dbReference type="InterPro" id="IPR003918">
    <property type="entry name" value="NADH_UbQ_OxRdtase"/>
</dbReference>
<feature type="transmembrane region" description="Helical" evidence="7">
    <location>
        <begin position="413"/>
        <end position="436"/>
    </location>
</feature>
<dbReference type="Pfam" id="PF00361">
    <property type="entry name" value="Proton_antipo_M"/>
    <property type="match status" value="1"/>
</dbReference>
<dbReference type="NCBIfam" id="TIGR01972">
    <property type="entry name" value="NDH_I_M"/>
    <property type="match status" value="1"/>
</dbReference>
<sequence length="497" mass="54913">MSCLLLTLLLLPLVGSGLVFAWKSNSSKYLALGIALVQMLLTFYILSDFDFTPTVDSVLQHEINYPWSQFMKSSLHFGIDGMSMLLLLLTNILAPIIILSSFNESVNYRNTFYGLILLMQFGLVGVFTSLDGLLFYIFWEVTLIPIWFIAGLWGQENKRFEFTTKFFVYTFVGSLFMLAGLIYVYNHSASFALTDLYNAQLNEVQQTVVFWFIFFAFAVKLPVFPFHTWQPDTYTYSPTQGSMLLSGIMLKMAVYGVMRYLLPITPLPIAGISGQIVIILAIVGIVHGALIAIIQTDMKRIIAYSSFSHVGLMVAGIFASAVVTLRGNFNVEGAEGALVQTFAHGINVVGLFYCCDILYKRFKSRDIRQMGGLAKVAPKFAVLFLIIILGSMGVPLTNGFIGEFILLKSVYDFNGTAAVIAGLTVILCAVYLLRFYGKAMFGEGDEAVLSTAKDLSGVEFSVLASLAVFVILLGIFPQPVIDMVSSSVKFIYTAMAN</sequence>
<evidence type="ECO:0000259" key="8">
    <source>
        <dbReference type="Pfam" id="PF00361"/>
    </source>
</evidence>
<dbReference type="PANTHER" id="PTHR43507:SF1">
    <property type="entry name" value="NADH-UBIQUINONE OXIDOREDUCTASE CHAIN 4"/>
    <property type="match status" value="1"/>
</dbReference>
<keyword evidence="5 7" id="KW-0472">Membrane</keyword>